<dbReference type="GO" id="GO:0016746">
    <property type="term" value="F:acyltransferase activity"/>
    <property type="evidence" value="ECO:0007669"/>
    <property type="project" value="UniProtKB-KW"/>
</dbReference>
<dbReference type="PANTHER" id="PTHR23416">
    <property type="entry name" value="SIALIC ACID SYNTHASE-RELATED"/>
    <property type="match status" value="1"/>
</dbReference>
<accession>A0AAP9ECV6</accession>
<keyword evidence="2" id="KW-1185">Reference proteome</keyword>
<gene>
    <name evidence="1" type="ORF">FGL83_06285</name>
</gene>
<reference evidence="1 2" key="1">
    <citation type="submission" date="2019-06" db="EMBL/GenBank/DDBJ databases">
        <title>Genome analyses of bacteria isolated from kimchi.</title>
        <authorList>
            <person name="Lee S."/>
            <person name="Ahn S."/>
            <person name="Roh S."/>
        </authorList>
    </citation>
    <scope>NUCLEOTIDE SEQUENCE [LARGE SCALE GENOMIC DNA]</scope>
    <source>
        <strain evidence="1 2">CBA3625</strain>
    </source>
</reference>
<keyword evidence="1" id="KW-0012">Acyltransferase</keyword>
<dbReference type="InterPro" id="IPR051159">
    <property type="entry name" value="Hexapeptide_acetyltransf"/>
</dbReference>
<dbReference type="AlphaFoldDB" id="A0AAP9ECV6"/>
<protein>
    <submittedName>
        <fullName evidence="1">Acyltransferase</fullName>
    </submittedName>
</protein>
<keyword evidence="1" id="KW-0808">Transferase</keyword>
<dbReference type="Pfam" id="PF00132">
    <property type="entry name" value="Hexapep"/>
    <property type="match status" value="1"/>
</dbReference>
<proteinExistence type="predicted"/>
<name>A0AAP9ECV6_LEULA</name>
<dbReference type="CDD" id="cd04647">
    <property type="entry name" value="LbH_MAT_like"/>
    <property type="match status" value="1"/>
</dbReference>
<dbReference type="Proteomes" id="UP000321298">
    <property type="component" value="Chromosome"/>
</dbReference>
<dbReference type="InterPro" id="IPR001451">
    <property type="entry name" value="Hexapep"/>
</dbReference>
<dbReference type="PANTHER" id="PTHR23416:SF78">
    <property type="entry name" value="LIPOPOLYSACCHARIDE BIOSYNTHESIS O-ACETYL TRANSFERASE WBBJ-RELATED"/>
    <property type="match status" value="1"/>
</dbReference>
<dbReference type="EMBL" id="CP042387">
    <property type="protein sequence ID" value="QEA44298.1"/>
    <property type="molecule type" value="Genomic_DNA"/>
</dbReference>
<evidence type="ECO:0000313" key="2">
    <source>
        <dbReference type="Proteomes" id="UP000321298"/>
    </source>
</evidence>
<evidence type="ECO:0000313" key="1">
    <source>
        <dbReference type="EMBL" id="QEA44298.1"/>
    </source>
</evidence>
<dbReference type="Gene3D" id="2.160.10.10">
    <property type="entry name" value="Hexapeptide repeat proteins"/>
    <property type="match status" value="1"/>
</dbReference>
<organism evidence="1 2">
    <name type="scientific">Leuconostoc lactis</name>
    <dbReference type="NCBI Taxonomy" id="1246"/>
    <lineage>
        <taxon>Bacteria</taxon>
        <taxon>Bacillati</taxon>
        <taxon>Bacillota</taxon>
        <taxon>Bacilli</taxon>
        <taxon>Lactobacillales</taxon>
        <taxon>Lactobacillaceae</taxon>
        <taxon>Leuconostoc</taxon>
    </lineage>
</organism>
<dbReference type="RefSeq" id="WP_147001160.1">
    <property type="nucleotide sequence ID" value="NZ_CP042387.1"/>
</dbReference>
<dbReference type="SUPFAM" id="SSF51161">
    <property type="entry name" value="Trimeric LpxA-like enzymes"/>
    <property type="match status" value="1"/>
</dbReference>
<sequence>MLIVRVFSYIKRRSYRFFLVKQNKNRLFLGNNVYWRSRFSVIVEDQGQLKIGNDCLFNFDCSITCLGKITIGNSSIFGEGVKIYDHNHKFNRKNKTISEQGMAIGEVNIGNNCWIGSNVIILKGADIGDNCVIGAGAIISGKIPDNTLVRTKNNYETETIQFKD</sequence>
<dbReference type="InterPro" id="IPR011004">
    <property type="entry name" value="Trimer_LpxA-like_sf"/>
</dbReference>
<dbReference type="GeneID" id="66531800"/>